<protein>
    <recommendedName>
        <fullName evidence="4">VCBS repeat-containing protein</fullName>
    </recommendedName>
</protein>
<feature type="compositionally biased region" description="Low complexity" evidence="1">
    <location>
        <begin position="165"/>
        <end position="176"/>
    </location>
</feature>
<dbReference type="InterPro" id="IPR028994">
    <property type="entry name" value="Integrin_alpha_N"/>
</dbReference>
<feature type="compositionally biased region" description="Polar residues" evidence="1">
    <location>
        <begin position="17"/>
        <end position="34"/>
    </location>
</feature>
<evidence type="ECO:0000313" key="2">
    <source>
        <dbReference type="EMBL" id="KAK4045046.1"/>
    </source>
</evidence>
<dbReference type="Proteomes" id="UP001234178">
    <property type="component" value="Unassembled WGS sequence"/>
</dbReference>
<feature type="region of interest" description="Disordered" evidence="1">
    <location>
        <begin position="1"/>
        <end position="176"/>
    </location>
</feature>
<comment type="caution">
    <text evidence="2">The sequence shown here is derived from an EMBL/GenBank/DDBJ whole genome shotgun (WGS) entry which is preliminary data.</text>
</comment>
<gene>
    <name evidence="2" type="ORF">OUZ56_032454</name>
</gene>
<evidence type="ECO:0000256" key="1">
    <source>
        <dbReference type="SAM" id="MobiDB-lite"/>
    </source>
</evidence>
<dbReference type="SUPFAM" id="SSF69318">
    <property type="entry name" value="Integrin alpha N-terminal domain"/>
    <property type="match status" value="1"/>
</dbReference>
<accession>A0ABR0B8Y6</accession>
<feature type="compositionally biased region" description="Basic residues" evidence="1">
    <location>
        <begin position="712"/>
        <end position="723"/>
    </location>
</feature>
<proteinExistence type="predicted"/>
<sequence length="737" mass="76565">MGEGRSPQKTAERASRSRCQSTGRRLPAQPSTHALVSLSRPAALLDLRGKRAKRRNREIAKESQKLGARSVAHGDADGRRAGDRRRRGRDARRGAIGPPKDRRGSARRPPRVGAACRGARNATSSGSSGGRGKLHKYKRQERSGAHRRRSLPRSRDSHGQSWLDSDSSPTMTSRSASSTHLWARGCLPLLLAACSGKCGADPNPPYTVQPSVHDAGGDALAANAPFVLDAGAGTAVAPSGGGKRLEHGTLAADAPDGGQFLAGVFADVDGDGKDDLVAAAARIGAPIPPAVLFFPGAGASLGAPKLIQPAPKFGGGDSCVPGAKISTVLGGVRVEVSALCDASVGNNSARQTTIFTAKTGELQPRASLTIARNDDRFTVDGRVEDRDNDGSPDVTLTLAVGKSELPIAYLDRAGGLVVDRAEPSKTFAKEASVVRTVPRDASLAKARELAALHGALCGPKAFVVTFPDARPSCGERAGVDLNLGRALATLPSDPPSAILLYERAAAEGATAADEKVFLAALTKVAPKKAPLTAKFLTAVPDLTVGDPSFGPLAFGADGALLVREAARTTRVEPATDVEAVLADAVPWERSPKTSDGAFSLVEAWDNCDGVTGRATLAPEKGADTKDPLLPTIPRLRPKNCGNHGVILPVHPVRLGDALYAYVDGEPLKCAAPYANGEPSSTRNFLANPGPFGAPSLRKGPQLLWAGALASSSRKRRSAARPRSRVSSSGSAIPKMAH</sequence>
<evidence type="ECO:0000313" key="3">
    <source>
        <dbReference type="Proteomes" id="UP001234178"/>
    </source>
</evidence>
<dbReference type="EMBL" id="JAOYFB010000041">
    <property type="protein sequence ID" value="KAK4045046.1"/>
    <property type="molecule type" value="Genomic_DNA"/>
</dbReference>
<name>A0ABR0B8Y6_9CRUS</name>
<evidence type="ECO:0008006" key="4">
    <source>
        <dbReference type="Google" id="ProtNLM"/>
    </source>
</evidence>
<reference evidence="2 3" key="1">
    <citation type="journal article" date="2023" name="Nucleic Acids Res.">
        <title>The hologenome of Daphnia magna reveals possible DNA methylation and microbiome-mediated evolution of the host genome.</title>
        <authorList>
            <person name="Chaturvedi A."/>
            <person name="Li X."/>
            <person name="Dhandapani V."/>
            <person name="Marshall H."/>
            <person name="Kissane S."/>
            <person name="Cuenca-Cambronero M."/>
            <person name="Asole G."/>
            <person name="Calvet F."/>
            <person name="Ruiz-Romero M."/>
            <person name="Marangio P."/>
            <person name="Guigo R."/>
            <person name="Rago D."/>
            <person name="Mirbahai L."/>
            <person name="Eastwood N."/>
            <person name="Colbourne J.K."/>
            <person name="Zhou J."/>
            <person name="Mallon E."/>
            <person name="Orsini L."/>
        </authorList>
    </citation>
    <scope>NUCLEOTIDE SEQUENCE [LARGE SCALE GENOMIC DNA]</scope>
    <source>
        <strain evidence="2">LRV0_1</strain>
    </source>
</reference>
<organism evidence="2 3">
    <name type="scientific">Daphnia magna</name>
    <dbReference type="NCBI Taxonomy" id="35525"/>
    <lineage>
        <taxon>Eukaryota</taxon>
        <taxon>Metazoa</taxon>
        <taxon>Ecdysozoa</taxon>
        <taxon>Arthropoda</taxon>
        <taxon>Crustacea</taxon>
        <taxon>Branchiopoda</taxon>
        <taxon>Diplostraca</taxon>
        <taxon>Cladocera</taxon>
        <taxon>Anomopoda</taxon>
        <taxon>Daphniidae</taxon>
        <taxon>Daphnia</taxon>
    </lineage>
</organism>
<feature type="compositionally biased region" description="Basic and acidic residues" evidence="1">
    <location>
        <begin position="72"/>
        <end position="81"/>
    </location>
</feature>
<feature type="compositionally biased region" description="Basic residues" evidence="1">
    <location>
        <begin position="132"/>
        <end position="152"/>
    </location>
</feature>
<feature type="region of interest" description="Disordered" evidence="1">
    <location>
        <begin position="708"/>
        <end position="737"/>
    </location>
</feature>
<keyword evidence="3" id="KW-1185">Reference proteome</keyword>